<dbReference type="Gene3D" id="3.40.720.10">
    <property type="entry name" value="Alkaline Phosphatase, subunit A"/>
    <property type="match status" value="1"/>
</dbReference>
<dbReference type="InterPro" id="IPR000917">
    <property type="entry name" value="Sulfatase_N"/>
</dbReference>
<proteinExistence type="predicted"/>
<comment type="caution">
    <text evidence="2">The sequence shown here is derived from an EMBL/GenBank/DDBJ whole genome shotgun (WGS) entry which is preliminary data.</text>
</comment>
<protein>
    <submittedName>
        <fullName evidence="2">Sulfatase-like hydrolase/transferase</fullName>
    </submittedName>
</protein>
<dbReference type="Pfam" id="PF00884">
    <property type="entry name" value="Sulfatase"/>
    <property type="match status" value="1"/>
</dbReference>
<reference evidence="3" key="1">
    <citation type="journal article" date="2019" name="Int. J. Syst. Evol. Microbiol.">
        <title>The Global Catalogue of Microorganisms (GCM) 10K type strain sequencing project: providing services to taxonomists for standard genome sequencing and annotation.</title>
        <authorList>
            <consortium name="The Broad Institute Genomics Platform"/>
            <consortium name="The Broad Institute Genome Sequencing Center for Infectious Disease"/>
            <person name="Wu L."/>
            <person name="Ma J."/>
        </authorList>
    </citation>
    <scope>NUCLEOTIDE SEQUENCE [LARGE SCALE GENOMIC DNA]</scope>
    <source>
        <strain evidence="3">CCM 8951</strain>
    </source>
</reference>
<accession>A0ABW4DN83</accession>
<name>A0ABW4DN83_9LACO</name>
<evidence type="ECO:0000313" key="2">
    <source>
        <dbReference type="EMBL" id="MFD1466115.1"/>
    </source>
</evidence>
<gene>
    <name evidence="2" type="ORF">ACFQ4L_08585</name>
</gene>
<organism evidence="2 3">
    <name type="scientific">Lapidilactobacillus mulanensis</name>
    <dbReference type="NCBI Taxonomy" id="2485999"/>
    <lineage>
        <taxon>Bacteria</taxon>
        <taxon>Bacillati</taxon>
        <taxon>Bacillota</taxon>
        <taxon>Bacilli</taxon>
        <taxon>Lactobacillales</taxon>
        <taxon>Lactobacillaceae</taxon>
        <taxon>Lapidilactobacillus</taxon>
    </lineage>
</organism>
<dbReference type="RefSeq" id="WP_125578134.1">
    <property type="nucleotide sequence ID" value="NZ_JBHTOF010000096.1"/>
</dbReference>
<sequence length="304" mass="34912">MTHVDAINGQFNYSSAIHPYYGFYYSRPAVYKKMGFNAFHYLGSHYKITNQTKIGNNPYLSDKTAYKNTLNQINKQNGGQFINLITMQNHMPYNNYYSNNEYTGKIKSGVMNTETELNAFSTYTKGVSYTDQAVKSFITSIDKINKPISVVFYGDHYPAIISTSYLSQYGLKMHETNFFIYSNKYSREHLHTKRLNSVKIAGTNDFTSLILKQTNSKVSPYAALLTAVQEKLPVITQQSIINNTAAGDTTEENYEFITQQQKTLKYNSLTKNQKNLLHDLQLVQYDLTKGNHYLENTKFMSTKK</sequence>
<keyword evidence="3" id="KW-1185">Reference proteome</keyword>
<dbReference type="EMBL" id="JBHTOF010000096">
    <property type="protein sequence ID" value="MFD1466115.1"/>
    <property type="molecule type" value="Genomic_DNA"/>
</dbReference>
<evidence type="ECO:0000313" key="3">
    <source>
        <dbReference type="Proteomes" id="UP001597244"/>
    </source>
</evidence>
<dbReference type="InterPro" id="IPR017850">
    <property type="entry name" value="Alkaline_phosphatase_core_sf"/>
</dbReference>
<dbReference type="SUPFAM" id="SSF53649">
    <property type="entry name" value="Alkaline phosphatase-like"/>
    <property type="match status" value="1"/>
</dbReference>
<evidence type="ECO:0000259" key="1">
    <source>
        <dbReference type="Pfam" id="PF00884"/>
    </source>
</evidence>
<dbReference type="Proteomes" id="UP001597244">
    <property type="component" value="Unassembled WGS sequence"/>
</dbReference>
<feature type="domain" description="Sulfatase N-terminal" evidence="1">
    <location>
        <begin position="13"/>
        <end position="214"/>
    </location>
</feature>